<reference evidence="1 2" key="1">
    <citation type="submission" date="2019-04" db="EMBL/GenBank/DDBJ databases">
        <title>Pedobacter sp. RP-3-15 sp. nov., isolated from Arctic soil.</title>
        <authorList>
            <person name="Dahal R.H."/>
            <person name="Kim D.-U."/>
        </authorList>
    </citation>
    <scope>NUCLEOTIDE SEQUENCE [LARGE SCALE GENOMIC DNA]</scope>
    <source>
        <strain evidence="1 2">RP-3-15</strain>
    </source>
</reference>
<name>A0A4U1CDR4_9SPHI</name>
<comment type="caution">
    <text evidence="1">The sequence shown here is derived from an EMBL/GenBank/DDBJ whole genome shotgun (WGS) entry which is preliminary data.</text>
</comment>
<protein>
    <submittedName>
        <fullName evidence="1">Uncharacterized protein</fullName>
    </submittedName>
</protein>
<evidence type="ECO:0000313" key="1">
    <source>
        <dbReference type="EMBL" id="TKC04354.1"/>
    </source>
</evidence>
<keyword evidence="2" id="KW-1185">Reference proteome</keyword>
<sequence>MKQLTAFQKDYLAKLREEEISVLAENFEIISSFKKYCEAMGIFLGDDNFKYYHTSGIIATYPNLIALLNDDLTVDKEGLLDFDILCKQFARKRFMNGFLDCGNYMLMAHYYFRRGYHQINNFAPSFIDMFWELPKPKMQSYISIDPDSVRINMDGYAIMERDMWFGAKFDKFIESIPDGIVKLRPPLDVDDSILSFFFASAYCLDVKWSTKEFIKSIQIEEFKSEEITITKNTNDYYPVRYIHAEYDLQSQSFRHFDGAIHFYSSEEYFRRRDNDFNYNSKNTNHIKTLSQKLFKINGTVEVEHFVEFTSHFFTKNPLIIEYFEGGYPKYIIEMLEKVRANN</sequence>
<dbReference type="EMBL" id="SWBQ01000005">
    <property type="protein sequence ID" value="TKC04354.1"/>
    <property type="molecule type" value="Genomic_DNA"/>
</dbReference>
<dbReference type="RefSeq" id="WP_136837347.1">
    <property type="nucleotide sequence ID" value="NZ_SWBQ01000005.1"/>
</dbReference>
<organism evidence="1 2">
    <name type="scientific">Pedobacter frigoris</name>
    <dbReference type="NCBI Taxonomy" id="2571272"/>
    <lineage>
        <taxon>Bacteria</taxon>
        <taxon>Pseudomonadati</taxon>
        <taxon>Bacteroidota</taxon>
        <taxon>Sphingobacteriia</taxon>
        <taxon>Sphingobacteriales</taxon>
        <taxon>Sphingobacteriaceae</taxon>
        <taxon>Pedobacter</taxon>
    </lineage>
</organism>
<evidence type="ECO:0000313" key="2">
    <source>
        <dbReference type="Proteomes" id="UP000307244"/>
    </source>
</evidence>
<dbReference type="OrthoDB" id="8434905at2"/>
<dbReference type="Proteomes" id="UP000307244">
    <property type="component" value="Unassembled WGS sequence"/>
</dbReference>
<dbReference type="AlphaFoldDB" id="A0A4U1CDR4"/>
<gene>
    <name evidence="1" type="ORF">FA047_17370</name>
</gene>
<proteinExistence type="predicted"/>
<accession>A0A4U1CDR4</accession>